<protein>
    <submittedName>
        <fullName evidence="1">Gamma-glutamyltransferase</fullName>
    </submittedName>
</protein>
<dbReference type="GO" id="GO:0016740">
    <property type="term" value="F:transferase activity"/>
    <property type="evidence" value="ECO:0007669"/>
    <property type="project" value="UniProtKB-KW"/>
</dbReference>
<evidence type="ECO:0000313" key="1">
    <source>
        <dbReference type="EMBL" id="EIC22887.1"/>
    </source>
</evidence>
<dbReference type="STRING" id="631362.Thi970DRAFT_00526"/>
<reference evidence="2" key="1">
    <citation type="submission" date="2011-06" db="EMBL/GenBank/DDBJ databases">
        <authorList>
            <consortium name="US DOE Joint Genome Institute (JGI-PGF)"/>
            <person name="Lucas S."/>
            <person name="Han J."/>
            <person name="Lapidus A."/>
            <person name="Cheng J.-F."/>
            <person name="Goodwin L."/>
            <person name="Pitluck S."/>
            <person name="Peters L."/>
            <person name="Land M.L."/>
            <person name="Hauser L."/>
            <person name="Vogl K."/>
            <person name="Liu Z."/>
            <person name="Overmann J."/>
            <person name="Frigaard N.-U."/>
            <person name="Bryant D.A."/>
            <person name="Woyke T.J."/>
        </authorList>
    </citation>
    <scope>NUCLEOTIDE SEQUENCE [LARGE SCALE GENOMIC DNA]</scope>
    <source>
        <strain evidence="2">970</strain>
    </source>
</reference>
<keyword evidence="1" id="KW-0808">Transferase</keyword>
<dbReference type="RefSeq" id="WP_009146972.1">
    <property type="nucleotide sequence ID" value="NZ_CP121471.1"/>
</dbReference>
<gene>
    <name evidence="1" type="ORF">Thi970DRAFT_00526</name>
</gene>
<dbReference type="InterPro" id="IPR019660">
    <property type="entry name" value="Put_sensory_transdc_reg_YbjN"/>
</dbReference>
<sequence>MATSLQEISAFLEEKNIKHELKEDEGFIGFVFNTSRYRNTEGDTRITIIIAPEEEGEFLKVFAPKIYAYKDGPHALAVYQLCLMINWRTKMLQLEYDASDGEIRAMIDFPLEDAKLTSRQLHRAIHGLLEIIETFAPAFEAAINEGRIELPEPPDQAVSDQLRALVEAVGRGGVDAETLQAIVEEVRQRGGGGEVGPDRL</sequence>
<name>H8YWR1_9GAMM</name>
<dbReference type="eggNOG" id="COG0457">
    <property type="taxonomic scope" value="Bacteria"/>
</dbReference>
<accession>H8YWR1</accession>
<dbReference type="Pfam" id="PF10722">
    <property type="entry name" value="YbjN"/>
    <property type="match status" value="1"/>
</dbReference>
<proteinExistence type="predicted"/>
<evidence type="ECO:0000313" key="2">
    <source>
        <dbReference type="Proteomes" id="UP000002964"/>
    </source>
</evidence>
<dbReference type="Proteomes" id="UP000002964">
    <property type="component" value="Unassembled WGS sequence"/>
</dbReference>
<keyword evidence="2" id="KW-1185">Reference proteome</keyword>
<dbReference type="AlphaFoldDB" id="H8YWR1"/>
<organism evidence="1 2">
    <name type="scientific">Thiorhodovibrio frisius</name>
    <dbReference type="NCBI Taxonomy" id="631362"/>
    <lineage>
        <taxon>Bacteria</taxon>
        <taxon>Pseudomonadati</taxon>
        <taxon>Pseudomonadota</taxon>
        <taxon>Gammaproteobacteria</taxon>
        <taxon>Chromatiales</taxon>
        <taxon>Chromatiaceae</taxon>
        <taxon>Thiorhodovibrio</taxon>
    </lineage>
</organism>
<dbReference type="OrthoDB" id="460352at2"/>
<dbReference type="HOGENOM" id="CLU_1459899_0_0_6"/>
<reference evidence="1 2" key="2">
    <citation type="submission" date="2011-11" db="EMBL/GenBank/DDBJ databases">
        <authorList>
            <consortium name="US DOE Joint Genome Institute"/>
            <person name="Lucas S."/>
            <person name="Han J."/>
            <person name="Lapidus A."/>
            <person name="Cheng J.-F."/>
            <person name="Goodwin L."/>
            <person name="Pitluck S."/>
            <person name="Peters L."/>
            <person name="Ovchinnikova G."/>
            <person name="Zhang X."/>
            <person name="Detter J.C."/>
            <person name="Han C."/>
            <person name="Tapia R."/>
            <person name="Land M."/>
            <person name="Hauser L."/>
            <person name="Kyrpides N."/>
            <person name="Ivanova N."/>
            <person name="Pagani I."/>
            <person name="Vogl K."/>
            <person name="Liu Z."/>
            <person name="Overmann J."/>
            <person name="Frigaard N.-U."/>
            <person name="Bryant D."/>
            <person name="Woyke T."/>
        </authorList>
    </citation>
    <scope>NUCLEOTIDE SEQUENCE [LARGE SCALE GENOMIC DNA]</scope>
    <source>
        <strain evidence="1 2">970</strain>
    </source>
</reference>
<dbReference type="EMBL" id="JH603168">
    <property type="protein sequence ID" value="EIC22887.1"/>
    <property type="molecule type" value="Genomic_DNA"/>
</dbReference>